<keyword evidence="4" id="KW-1185">Reference proteome</keyword>
<dbReference type="Proteomes" id="UP000216752">
    <property type="component" value="Chromosome"/>
</dbReference>
<dbReference type="Pfam" id="PF01968">
    <property type="entry name" value="Hydantoinase_A"/>
    <property type="match status" value="1"/>
</dbReference>
<evidence type="ECO:0000259" key="2">
    <source>
        <dbReference type="Pfam" id="PF05378"/>
    </source>
</evidence>
<accession>A0ABZ3IRI8</accession>
<evidence type="ECO:0000313" key="4">
    <source>
        <dbReference type="Proteomes" id="UP000216752"/>
    </source>
</evidence>
<dbReference type="RefSeq" id="WP_094604089.1">
    <property type="nucleotide sequence ID" value="NZ_CP155573.1"/>
</dbReference>
<dbReference type="InterPro" id="IPR043129">
    <property type="entry name" value="ATPase_NBD"/>
</dbReference>
<organism evidence="3 4">
    <name type="scientific">Sporomusa silvacetica DSM 10669</name>
    <dbReference type="NCBI Taxonomy" id="1123289"/>
    <lineage>
        <taxon>Bacteria</taxon>
        <taxon>Bacillati</taxon>
        <taxon>Bacillota</taxon>
        <taxon>Negativicutes</taxon>
        <taxon>Selenomonadales</taxon>
        <taxon>Sporomusaceae</taxon>
        <taxon>Sporomusa</taxon>
    </lineage>
</organism>
<proteinExistence type="predicted"/>
<dbReference type="InterPro" id="IPR045079">
    <property type="entry name" value="Oxoprolinase-like"/>
</dbReference>
<evidence type="ECO:0000313" key="3">
    <source>
        <dbReference type="EMBL" id="XFO68305.1"/>
    </source>
</evidence>
<evidence type="ECO:0000259" key="1">
    <source>
        <dbReference type="Pfam" id="PF01968"/>
    </source>
</evidence>
<dbReference type="SUPFAM" id="SSF53067">
    <property type="entry name" value="Actin-like ATPase domain"/>
    <property type="match status" value="1"/>
</dbReference>
<dbReference type="InterPro" id="IPR008040">
    <property type="entry name" value="Hydant_A_N"/>
</dbReference>
<protein>
    <recommendedName>
        <fullName evidence="5">Acetophenone carboxylase gamma subunit</fullName>
    </recommendedName>
</protein>
<dbReference type="EMBL" id="CP155573">
    <property type="protein sequence ID" value="XFO68305.1"/>
    <property type="molecule type" value="Genomic_DNA"/>
</dbReference>
<dbReference type="PANTHER" id="PTHR11365">
    <property type="entry name" value="5-OXOPROLINASE RELATED"/>
    <property type="match status" value="1"/>
</dbReference>
<dbReference type="Pfam" id="PF05378">
    <property type="entry name" value="Hydant_A_N"/>
    <property type="match status" value="1"/>
</dbReference>
<sequence length="680" mass="74657">MSLVLGIDTGGTYTDGVVVELRSKQILKKAKALTTRENLSIGIRNCIANLDFEDFKKISVVSLSTTLATNAIVEGRGCEVGLLMIGYDPMGSLPVKYSYVLPGGHNLKGRPNAELDVEKTRQAIDELKGKVDAVAISGYLSIRNPEHEIAVRGMVSEILDLPVVCAHQLTTSLGFHERTVTAVLNARLIPIITELIESVKKVLNEKGIEAPIMVVKGDGCMMGEALAREKPIETILSGPASSIIGGTFLTQSADALVLDMGGTTTDIAILKNGVPKINQEGATVGGWLTRVQAAQIYTYGLGGDSYIQAGKDGEIQVGPQRVWPLSVVAYQHPYLVDELKMNFEKTYDLMFAQATDCFMFLKQATFEVLNDQEKKVVEILQVGPRSLYYLTQRMNLDPNLLNLQHLVNLGVLARISLTPTDILHAKGIYCQWNREAAELGVEVLASRMRKSSKEFIRLATEKIINELCITCIQSLVGCDEQSIKIKSTPDVMYFIQKALSPQQDQGFDCSFKINMPIVGIGAPVRAWLPAVAEKMNTSLIVPEHAEVANAVGAATGKIMETIKVLIKPGEKDGTYLLHAPWECKMFENLETAVSYALDKAKKQAALAASKAGAKEFELVVTHQDRYAQAGMLENDLYIESLIEITAVERPEWEREEIKEKFFVDMEDSCGRWASIQSIPS</sequence>
<dbReference type="InterPro" id="IPR002821">
    <property type="entry name" value="Hydantoinase_A"/>
</dbReference>
<name>A0ABZ3IRI8_9FIRM</name>
<reference evidence="3" key="1">
    <citation type="submission" date="2024-05" db="EMBL/GenBank/DDBJ databases">
        <title>Isolation and characterization of Sporomusa carbonis sp. nov., a carboxydotrophic hydrogenogen in the genus of Sporomusa isolated from a charcoal burning pile.</title>
        <authorList>
            <person name="Boeer T."/>
            <person name="Rosenbaum F."/>
            <person name="Eysell L."/>
            <person name="Mueller V."/>
            <person name="Daniel R."/>
            <person name="Poehlein A."/>
        </authorList>
    </citation>
    <scope>NUCLEOTIDE SEQUENCE [LARGE SCALE GENOMIC DNA]</scope>
    <source>
        <strain evidence="3">DSM 10669</strain>
    </source>
</reference>
<dbReference type="PANTHER" id="PTHR11365:SF2">
    <property type="entry name" value="5-OXOPROLINASE"/>
    <property type="match status" value="1"/>
</dbReference>
<evidence type="ECO:0008006" key="5">
    <source>
        <dbReference type="Google" id="ProtNLM"/>
    </source>
</evidence>
<feature type="domain" description="Hydantoinase A/oxoprolinase" evidence="1">
    <location>
        <begin position="178"/>
        <end position="320"/>
    </location>
</feature>
<gene>
    <name evidence="3" type="ORF">SPSIL_045270</name>
</gene>
<feature type="domain" description="Hydantoinase/oxoprolinase N-terminal" evidence="2">
    <location>
        <begin position="5"/>
        <end position="158"/>
    </location>
</feature>